<dbReference type="Proteomes" id="UP000199041">
    <property type="component" value="Unassembled WGS sequence"/>
</dbReference>
<evidence type="ECO:0000313" key="2">
    <source>
        <dbReference type="Proteomes" id="UP000199041"/>
    </source>
</evidence>
<accession>A0A1H3Z4M7</accession>
<organism evidence="1 2">
    <name type="scientific">Arachidicoccus rhizosphaerae</name>
    <dbReference type="NCBI Taxonomy" id="551991"/>
    <lineage>
        <taxon>Bacteria</taxon>
        <taxon>Pseudomonadati</taxon>
        <taxon>Bacteroidota</taxon>
        <taxon>Chitinophagia</taxon>
        <taxon>Chitinophagales</taxon>
        <taxon>Chitinophagaceae</taxon>
        <taxon>Arachidicoccus</taxon>
    </lineage>
</organism>
<keyword evidence="2" id="KW-1185">Reference proteome</keyword>
<dbReference type="STRING" id="551991.SAMN05192529_11015"/>
<dbReference type="RefSeq" id="WP_091397406.1">
    <property type="nucleotide sequence ID" value="NZ_FNQY01000010.1"/>
</dbReference>
<dbReference type="InterPro" id="IPR050708">
    <property type="entry name" value="T6SS_VgrG/RHS"/>
</dbReference>
<dbReference type="AlphaFoldDB" id="A0A1H3Z4M7"/>
<dbReference type="PANTHER" id="PTHR32305:SF15">
    <property type="entry name" value="PROTEIN RHSA-RELATED"/>
    <property type="match status" value="1"/>
</dbReference>
<gene>
    <name evidence="1" type="ORF">SAMN05192529_11015</name>
</gene>
<protein>
    <submittedName>
        <fullName evidence="1">RHS repeat-associated core domain-containing protein</fullName>
    </submittedName>
</protein>
<dbReference type="PANTHER" id="PTHR32305">
    <property type="match status" value="1"/>
</dbReference>
<dbReference type="EMBL" id="FNQY01000010">
    <property type="protein sequence ID" value="SEA18610.1"/>
    <property type="molecule type" value="Genomic_DNA"/>
</dbReference>
<reference evidence="1 2" key="1">
    <citation type="submission" date="2016-10" db="EMBL/GenBank/DDBJ databases">
        <authorList>
            <person name="de Groot N.N."/>
        </authorList>
    </citation>
    <scope>NUCLEOTIDE SEQUENCE [LARGE SCALE GENOMIC DNA]</scope>
    <source>
        <strain evidence="1 2">Vu-144</strain>
    </source>
</reference>
<dbReference type="OrthoDB" id="677980at2"/>
<evidence type="ECO:0000313" key="1">
    <source>
        <dbReference type="EMBL" id="SEA18610.1"/>
    </source>
</evidence>
<proteinExistence type="predicted"/>
<name>A0A1H3Z4M7_9BACT</name>
<sequence length="199" mass="22237">MLNLPSKISVTGNGTIYYIYDAAGGKLRRWTVDCTSLPGIQTTTLYLGSTLYQNDTLKFFGTAVGRSRPASSYSSWINDYFLKDHLGNTRVIITDDYTVSSAIIEVNSYYPYGLEMKNIGYHQSGVTANPYKYNSGAELNQQLGINLYETTFRSLDPHGRFWQLDPRPDPMGSLYATMAGNPILFSDPLGDMINYDNEG</sequence>
<dbReference type="Gene3D" id="2.180.10.10">
    <property type="entry name" value="RHS repeat-associated core"/>
    <property type="match status" value="1"/>
</dbReference>